<evidence type="ECO:0000313" key="3">
    <source>
        <dbReference type="Proteomes" id="UP000190897"/>
    </source>
</evidence>
<evidence type="ECO:0000256" key="1">
    <source>
        <dbReference type="SAM" id="Phobius"/>
    </source>
</evidence>
<dbReference type="AlphaFoldDB" id="A0A1T5ESB9"/>
<organism evidence="2 3">
    <name type="scientific">Dyadobacter psychrophilus</name>
    <dbReference type="NCBI Taxonomy" id="651661"/>
    <lineage>
        <taxon>Bacteria</taxon>
        <taxon>Pseudomonadati</taxon>
        <taxon>Bacteroidota</taxon>
        <taxon>Cytophagia</taxon>
        <taxon>Cytophagales</taxon>
        <taxon>Spirosomataceae</taxon>
        <taxon>Dyadobacter</taxon>
    </lineage>
</organism>
<keyword evidence="1" id="KW-0472">Membrane</keyword>
<evidence type="ECO:0000313" key="2">
    <source>
        <dbReference type="EMBL" id="SKB86872.1"/>
    </source>
</evidence>
<sequence length="70" mass="7891">MTSAIISTPMKTNSTDQDKKLLLILIIVYAIVILIICFLAFDSVLQFFRYILSHTNLTSNNGHDQFLSGK</sequence>
<gene>
    <name evidence="2" type="ORF">SAMN05660293_02731</name>
</gene>
<proteinExistence type="predicted"/>
<dbReference type="RefSeq" id="WP_082215184.1">
    <property type="nucleotide sequence ID" value="NZ_FUZA01000002.1"/>
</dbReference>
<protein>
    <submittedName>
        <fullName evidence="2">Uncharacterized protein</fullName>
    </submittedName>
</protein>
<dbReference type="STRING" id="651661.SAMN05660293_02731"/>
<keyword evidence="1" id="KW-0812">Transmembrane</keyword>
<dbReference type="Proteomes" id="UP000190897">
    <property type="component" value="Unassembled WGS sequence"/>
</dbReference>
<accession>A0A1T5ESB9</accession>
<keyword evidence="1" id="KW-1133">Transmembrane helix</keyword>
<dbReference type="EMBL" id="FUZA01000002">
    <property type="protein sequence ID" value="SKB86872.1"/>
    <property type="molecule type" value="Genomic_DNA"/>
</dbReference>
<feature type="transmembrane region" description="Helical" evidence="1">
    <location>
        <begin position="21"/>
        <end position="41"/>
    </location>
</feature>
<name>A0A1T5ESB9_9BACT</name>
<keyword evidence="3" id="KW-1185">Reference proteome</keyword>
<reference evidence="3" key="1">
    <citation type="submission" date="2017-02" db="EMBL/GenBank/DDBJ databases">
        <authorList>
            <person name="Varghese N."/>
            <person name="Submissions S."/>
        </authorList>
    </citation>
    <scope>NUCLEOTIDE SEQUENCE [LARGE SCALE GENOMIC DNA]</scope>
    <source>
        <strain evidence="3">DSM 22270</strain>
    </source>
</reference>